<feature type="repeat" description="TPR" evidence="1">
    <location>
        <begin position="77"/>
        <end position="110"/>
    </location>
</feature>
<dbReference type="EMBL" id="BSRI01000001">
    <property type="protein sequence ID" value="GLV53620.1"/>
    <property type="molecule type" value="Genomic_DNA"/>
</dbReference>
<keyword evidence="1" id="KW-0802">TPR repeat</keyword>
<keyword evidence="4" id="KW-1185">Reference proteome</keyword>
<organism evidence="3 4">
    <name type="scientific">Dictyobacter halimunensis</name>
    <dbReference type="NCBI Taxonomy" id="3026934"/>
    <lineage>
        <taxon>Bacteria</taxon>
        <taxon>Bacillati</taxon>
        <taxon>Chloroflexota</taxon>
        <taxon>Ktedonobacteria</taxon>
        <taxon>Ktedonobacterales</taxon>
        <taxon>Dictyobacteraceae</taxon>
        <taxon>Dictyobacter</taxon>
    </lineage>
</organism>
<dbReference type="Pfam" id="PF13174">
    <property type="entry name" value="TPR_6"/>
    <property type="match status" value="1"/>
</dbReference>
<reference evidence="3 4" key="1">
    <citation type="submission" date="2023-02" db="EMBL/GenBank/DDBJ databases">
        <title>Dictyobacter halimunensis sp. nov., a new member of the class Ktedonobacteria from forest soil in a geothermal area.</title>
        <authorList>
            <person name="Rachmania M.K."/>
            <person name="Ningsih F."/>
            <person name="Sakai Y."/>
            <person name="Yabe S."/>
            <person name="Yokota A."/>
            <person name="Sjamsuridzal W."/>
        </authorList>
    </citation>
    <scope>NUCLEOTIDE SEQUENCE [LARGE SCALE GENOMIC DNA]</scope>
    <source>
        <strain evidence="3 4">S3.2.2.5</strain>
    </source>
</reference>
<dbReference type="InterPro" id="IPR019734">
    <property type="entry name" value="TPR_rpt"/>
</dbReference>
<gene>
    <name evidence="3" type="ORF">KDH_04720</name>
</gene>
<dbReference type="InterPro" id="IPR041656">
    <property type="entry name" value="TPR_5"/>
</dbReference>
<comment type="caution">
    <text evidence="3">The sequence shown here is derived from an EMBL/GenBank/DDBJ whole genome shotgun (WGS) entry which is preliminary data.</text>
</comment>
<dbReference type="Proteomes" id="UP001344906">
    <property type="component" value="Unassembled WGS sequence"/>
</dbReference>
<name>A0ABQ6FM35_9CHLR</name>
<dbReference type="Pfam" id="PF12688">
    <property type="entry name" value="TPR_5"/>
    <property type="match status" value="1"/>
</dbReference>
<evidence type="ECO:0000313" key="4">
    <source>
        <dbReference type="Proteomes" id="UP001344906"/>
    </source>
</evidence>
<evidence type="ECO:0000313" key="3">
    <source>
        <dbReference type="EMBL" id="GLV53620.1"/>
    </source>
</evidence>
<protein>
    <recommendedName>
        <fullName evidence="2">Tetratrico peptide repeat group 5 domain-containing protein</fullName>
    </recommendedName>
</protein>
<dbReference type="InterPro" id="IPR011990">
    <property type="entry name" value="TPR-like_helical_dom_sf"/>
</dbReference>
<sequence length="171" mass="19441">MGTKLMQDRLHTAIQMREAGQAQEARTLLLELLALYPNDAELNYQTAWVHDNLGLERESVPFYLCAINLGLSKDSLQGALLGLGSTYRALGEYTKAEQMLRRGMQEFPQDRAFPIFLAMALHNLQRHAEAMQLLLTNLAETTAEPSILRYKKALLFYAPQLDKTWANDEKE</sequence>
<feature type="domain" description="Tetratrico peptide repeat group 5" evidence="2">
    <location>
        <begin position="44"/>
        <end position="160"/>
    </location>
</feature>
<evidence type="ECO:0000259" key="2">
    <source>
        <dbReference type="Pfam" id="PF12688"/>
    </source>
</evidence>
<dbReference type="Gene3D" id="1.25.40.10">
    <property type="entry name" value="Tetratricopeptide repeat domain"/>
    <property type="match status" value="1"/>
</dbReference>
<accession>A0ABQ6FM35</accession>
<proteinExistence type="predicted"/>
<evidence type="ECO:0000256" key="1">
    <source>
        <dbReference type="PROSITE-ProRule" id="PRU00339"/>
    </source>
</evidence>
<dbReference type="SUPFAM" id="SSF48452">
    <property type="entry name" value="TPR-like"/>
    <property type="match status" value="1"/>
</dbReference>
<dbReference type="PROSITE" id="PS50005">
    <property type="entry name" value="TPR"/>
    <property type="match status" value="1"/>
</dbReference>